<name>A0ABS4GEU2_9FIRM</name>
<dbReference type="Gene3D" id="1.10.3210.10">
    <property type="entry name" value="Hypothetical protein af1432"/>
    <property type="match status" value="1"/>
</dbReference>
<evidence type="ECO:0000313" key="4">
    <source>
        <dbReference type="EMBL" id="MBP1926211.1"/>
    </source>
</evidence>
<accession>A0ABS4GEU2</accession>
<organism evidence="4 5">
    <name type="scientific">Sedimentibacter acidaminivorans</name>
    <dbReference type="NCBI Taxonomy" id="913099"/>
    <lineage>
        <taxon>Bacteria</taxon>
        <taxon>Bacillati</taxon>
        <taxon>Bacillota</taxon>
        <taxon>Tissierellia</taxon>
        <taxon>Sedimentibacter</taxon>
    </lineage>
</organism>
<feature type="transmembrane region" description="Helical" evidence="1">
    <location>
        <begin position="195"/>
        <end position="214"/>
    </location>
</feature>
<feature type="transmembrane region" description="Helical" evidence="1">
    <location>
        <begin position="48"/>
        <end position="65"/>
    </location>
</feature>
<evidence type="ECO:0000259" key="2">
    <source>
        <dbReference type="PROSITE" id="PS51831"/>
    </source>
</evidence>
<feature type="domain" description="HD-GYP" evidence="3">
    <location>
        <begin position="244"/>
        <end position="437"/>
    </location>
</feature>
<dbReference type="InterPro" id="IPR006674">
    <property type="entry name" value="HD_domain"/>
</dbReference>
<dbReference type="Proteomes" id="UP001519342">
    <property type="component" value="Unassembled WGS sequence"/>
</dbReference>
<dbReference type="PANTHER" id="PTHR43155">
    <property type="entry name" value="CYCLIC DI-GMP PHOSPHODIESTERASE PA4108-RELATED"/>
    <property type="match status" value="1"/>
</dbReference>
<protein>
    <submittedName>
        <fullName evidence="4">Nucleotidyltransferase with HDIG domain</fullName>
    </submittedName>
</protein>
<dbReference type="RefSeq" id="WP_209511937.1">
    <property type="nucleotide sequence ID" value="NZ_JAGGKS010000005.1"/>
</dbReference>
<reference evidence="4 5" key="1">
    <citation type="submission" date="2021-03" db="EMBL/GenBank/DDBJ databases">
        <title>Genomic Encyclopedia of Type Strains, Phase IV (KMG-IV): sequencing the most valuable type-strain genomes for metagenomic binning, comparative biology and taxonomic classification.</title>
        <authorList>
            <person name="Goeker M."/>
        </authorList>
    </citation>
    <scope>NUCLEOTIDE SEQUENCE [LARGE SCALE GENOMIC DNA]</scope>
    <source>
        <strain evidence="4 5">DSM 24004</strain>
    </source>
</reference>
<evidence type="ECO:0000259" key="3">
    <source>
        <dbReference type="PROSITE" id="PS51832"/>
    </source>
</evidence>
<evidence type="ECO:0000256" key="1">
    <source>
        <dbReference type="SAM" id="Phobius"/>
    </source>
</evidence>
<dbReference type="InterPro" id="IPR003607">
    <property type="entry name" value="HD/PDEase_dom"/>
</dbReference>
<dbReference type="InterPro" id="IPR006675">
    <property type="entry name" value="HDIG_dom"/>
</dbReference>
<dbReference type="EMBL" id="JAGGKS010000005">
    <property type="protein sequence ID" value="MBP1926211.1"/>
    <property type="molecule type" value="Genomic_DNA"/>
</dbReference>
<keyword evidence="1" id="KW-1133">Transmembrane helix</keyword>
<gene>
    <name evidence="4" type="ORF">J2Z76_002075</name>
</gene>
<feature type="transmembrane region" description="Helical" evidence="1">
    <location>
        <begin position="220"/>
        <end position="238"/>
    </location>
</feature>
<dbReference type="PANTHER" id="PTHR43155:SF2">
    <property type="entry name" value="CYCLIC DI-GMP PHOSPHODIESTERASE PA4108"/>
    <property type="match status" value="1"/>
</dbReference>
<keyword evidence="1" id="KW-0472">Membrane</keyword>
<dbReference type="PROSITE" id="PS51831">
    <property type="entry name" value="HD"/>
    <property type="match status" value="1"/>
</dbReference>
<proteinExistence type="predicted"/>
<feature type="transmembrane region" description="Helical" evidence="1">
    <location>
        <begin position="161"/>
        <end position="183"/>
    </location>
</feature>
<comment type="caution">
    <text evidence="4">The sequence shown here is derived from an EMBL/GenBank/DDBJ whole genome shotgun (WGS) entry which is preliminary data.</text>
</comment>
<dbReference type="Pfam" id="PF13487">
    <property type="entry name" value="HD_5"/>
    <property type="match status" value="1"/>
</dbReference>
<dbReference type="SMART" id="SM00471">
    <property type="entry name" value="HDc"/>
    <property type="match status" value="1"/>
</dbReference>
<sequence length="437" mass="48826">MDIKIKRVIGRSKAKTNTSLYAYISAVSFIAFIFLLYLIKTYDVTDKTLLIVFSLLCVVAETFLIPMPKIGAVSVSYALTFSAILLTDPLTVAIISSVGVALRCPYVEGKGRVNIFNNPIYKTIFNVSQYIIITGAGSIVYEIADKIIDVGFVFFNPIASIFSLIIYIFLNSLFMAILMSLILNKKVIDIWKNSIFGILYNVVLVSLLGIVIAFSCDSYGVGGIILFFIPLMFARYTFKLYLDMRKNYFESINMLIRTIEANDPYTSGHSVRVSAYAESIARKLNLPQSKIDLIKSAGLLHDIGKIGIDKGILNKTGKLEKNEFEVIKCHPQIGATIISDLSFLSNLSDIIRHHHERNDGSGYPDGLDHEKITLETSILTIADSFDAMTTNRPYRDALDLEYSLREIKDNAGTQFNPDIVDVAVIALRESYNIINNY</sequence>
<dbReference type="SUPFAM" id="SSF109604">
    <property type="entry name" value="HD-domain/PDEase-like"/>
    <property type="match status" value="1"/>
</dbReference>
<feature type="domain" description="HD" evidence="2">
    <location>
        <begin position="266"/>
        <end position="388"/>
    </location>
</feature>
<feature type="transmembrane region" description="Helical" evidence="1">
    <location>
        <begin position="20"/>
        <end position="39"/>
    </location>
</feature>
<keyword evidence="5" id="KW-1185">Reference proteome</keyword>
<evidence type="ECO:0000313" key="5">
    <source>
        <dbReference type="Proteomes" id="UP001519342"/>
    </source>
</evidence>
<dbReference type="NCBIfam" id="TIGR00277">
    <property type="entry name" value="HDIG"/>
    <property type="match status" value="1"/>
</dbReference>
<keyword evidence="1" id="KW-0812">Transmembrane</keyword>
<dbReference type="CDD" id="cd00077">
    <property type="entry name" value="HDc"/>
    <property type="match status" value="1"/>
</dbReference>
<dbReference type="InterPro" id="IPR037522">
    <property type="entry name" value="HD_GYP_dom"/>
</dbReference>
<dbReference type="PROSITE" id="PS51832">
    <property type="entry name" value="HD_GYP"/>
    <property type="match status" value="1"/>
</dbReference>
<feature type="transmembrane region" description="Helical" evidence="1">
    <location>
        <begin position="77"/>
        <end position="102"/>
    </location>
</feature>